<dbReference type="Pfam" id="PF10262">
    <property type="entry name" value="Rdx"/>
    <property type="match status" value="1"/>
</dbReference>
<name>A0A7R8WG56_9CRUS</name>
<sequence>MMEFEGDNFPPPQHRIVFSQFLSIAKMLVIVLLVMGINPFDYFNMATPNIWHWLMGNKLYGALMVMFLTNAIENHLMSTGTSHLRIRSLSYRSFVESADSFVGSRLILSAFEVWLNGIPVWSKLESGRVPNPPEMFQIIDNALQMKMSPEDSLRSHFADGSATVMS</sequence>
<evidence type="ECO:0000256" key="2">
    <source>
        <dbReference type="ARBA" id="ARBA00023284"/>
    </source>
</evidence>
<dbReference type="SUPFAM" id="SSF52833">
    <property type="entry name" value="Thioredoxin-like"/>
    <property type="match status" value="1"/>
</dbReference>
<dbReference type="InterPro" id="IPR036249">
    <property type="entry name" value="Thioredoxin-like_sf"/>
</dbReference>
<dbReference type="GO" id="GO:0005789">
    <property type="term" value="C:endoplasmic reticulum membrane"/>
    <property type="evidence" value="ECO:0007669"/>
    <property type="project" value="TreeGrafter"/>
</dbReference>
<dbReference type="PANTHER" id="PTHR13544:SF0">
    <property type="entry name" value="THIOREDOXIN REDUCTASE-LIKE SELENOPROTEIN T"/>
    <property type="match status" value="1"/>
</dbReference>
<proteinExistence type="predicted"/>
<dbReference type="EMBL" id="OB661409">
    <property type="protein sequence ID" value="CAD7228160.1"/>
    <property type="molecule type" value="Genomic_DNA"/>
</dbReference>
<dbReference type="GO" id="GO:0045454">
    <property type="term" value="P:cell redox homeostasis"/>
    <property type="evidence" value="ECO:0007669"/>
    <property type="project" value="TreeGrafter"/>
</dbReference>
<evidence type="ECO:0000313" key="3">
    <source>
        <dbReference type="EMBL" id="CAD7228160.1"/>
    </source>
</evidence>
<keyword evidence="2" id="KW-0676">Redox-active center</keyword>
<gene>
    <name evidence="3" type="ORF">CTOB1V02_LOCUS6049</name>
</gene>
<dbReference type="PANTHER" id="PTHR13544">
    <property type="entry name" value="SELENOPROTEIN T"/>
    <property type="match status" value="1"/>
</dbReference>
<organism evidence="3">
    <name type="scientific">Cyprideis torosa</name>
    <dbReference type="NCBI Taxonomy" id="163714"/>
    <lineage>
        <taxon>Eukaryota</taxon>
        <taxon>Metazoa</taxon>
        <taxon>Ecdysozoa</taxon>
        <taxon>Arthropoda</taxon>
        <taxon>Crustacea</taxon>
        <taxon>Oligostraca</taxon>
        <taxon>Ostracoda</taxon>
        <taxon>Podocopa</taxon>
        <taxon>Podocopida</taxon>
        <taxon>Cytherocopina</taxon>
        <taxon>Cytheroidea</taxon>
        <taxon>Cytherideidae</taxon>
        <taxon>Cyprideis</taxon>
    </lineage>
</organism>
<protein>
    <submittedName>
        <fullName evidence="3">Uncharacterized protein</fullName>
    </submittedName>
</protein>
<dbReference type="NCBIfam" id="TIGR02174">
    <property type="entry name" value="CXXU_selWTH"/>
    <property type="match status" value="1"/>
</dbReference>
<dbReference type="OrthoDB" id="60822at2759"/>
<dbReference type="InterPro" id="IPR019389">
    <property type="entry name" value="Selenoprotein_T"/>
</dbReference>
<dbReference type="AlphaFoldDB" id="A0A7R8WG56"/>
<dbReference type="InterPro" id="IPR011893">
    <property type="entry name" value="Selenoprotein_Rdx-typ"/>
</dbReference>
<dbReference type="GO" id="GO:0004791">
    <property type="term" value="F:thioredoxin-disulfide reductase (NADPH) activity"/>
    <property type="evidence" value="ECO:0007669"/>
    <property type="project" value="TreeGrafter"/>
</dbReference>
<keyword evidence="1" id="KW-0732">Signal</keyword>
<evidence type="ECO:0000256" key="1">
    <source>
        <dbReference type="ARBA" id="ARBA00022729"/>
    </source>
</evidence>
<accession>A0A7R8WG56</accession>
<dbReference type="Gene3D" id="3.40.30.10">
    <property type="entry name" value="Glutaredoxin"/>
    <property type="match status" value="1"/>
</dbReference>
<reference evidence="3" key="1">
    <citation type="submission" date="2020-11" db="EMBL/GenBank/DDBJ databases">
        <authorList>
            <person name="Tran Van P."/>
        </authorList>
    </citation>
    <scope>NUCLEOTIDE SEQUENCE</scope>
</reference>